<keyword evidence="3 7" id="KW-0240">DNA-directed RNA polymerase</keyword>
<dbReference type="Gene3D" id="2.40.50.140">
    <property type="entry name" value="Nucleic acid-binding proteins"/>
    <property type="match status" value="1"/>
</dbReference>
<dbReference type="GO" id="GO:0003727">
    <property type="term" value="F:single-stranded RNA binding"/>
    <property type="evidence" value="ECO:0007669"/>
    <property type="project" value="TreeGrafter"/>
</dbReference>
<feature type="compositionally biased region" description="Polar residues" evidence="5">
    <location>
        <begin position="284"/>
        <end position="294"/>
    </location>
</feature>
<dbReference type="SUPFAM" id="SSF50249">
    <property type="entry name" value="Nucleic acid-binding proteins"/>
    <property type="match status" value="1"/>
</dbReference>
<dbReference type="EMBL" id="KJ473683">
    <property type="protein sequence ID" value="AJA90775.1"/>
    <property type="molecule type" value="mRNA"/>
</dbReference>
<dbReference type="FunFam" id="3.30.1490.120:FF:000001">
    <property type="entry name" value="DNA-directed RNA polymerase II subunit RPB7"/>
    <property type="match status" value="1"/>
</dbReference>
<comment type="similarity">
    <text evidence="2">Belongs to the eukaryotic RPB7/RPC8 RNA polymerase subunit family.</text>
</comment>
<name>A0A0C4VYQ8_GINBI</name>
<organism evidence="7">
    <name type="scientific">Ginkgo biloba</name>
    <name type="common">Ginkgo</name>
    <name type="synonym">Maidenhair tree</name>
    <dbReference type="NCBI Taxonomy" id="3311"/>
    <lineage>
        <taxon>Eukaryota</taxon>
        <taxon>Viridiplantae</taxon>
        <taxon>Streptophyta</taxon>
        <taxon>Embryophyta</taxon>
        <taxon>Tracheophyta</taxon>
        <taxon>Spermatophyta</taxon>
        <taxon>Ginkgoidae</taxon>
        <taxon>Ginkgoales</taxon>
        <taxon>Ginkgoaceae</taxon>
        <taxon>Ginkgo</taxon>
    </lineage>
</organism>
<dbReference type="InterPro" id="IPR012340">
    <property type="entry name" value="NA-bd_OB-fold"/>
</dbReference>
<feature type="domain" description="S1 motif" evidence="6">
    <location>
        <begin position="85"/>
        <end position="164"/>
    </location>
</feature>
<evidence type="ECO:0000256" key="2">
    <source>
        <dbReference type="ARBA" id="ARBA00009307"/>
    </source>
</evidence>
<feature type="compositionally biased region" description="Basic and acidic residues" evidence="5">
    <location>
        <begin position="295"/>
        <end position="305"/>
    </location>
</feature>
<keyword evidence="4" id="KW-0804">Transcription</keyword>
<dbReference type="PROSITE" id="PS50126">
    <property type="entry name" value="S1"/>
    <property type="match status" value="1"/>
</dbReference>
<evidence type="ECO:0000256" key="1">
    <source>
        <dbReference type="ARBA" id="ARBA00004123"/>
    </source>
</evidence>
<gene>
    <name evidence="7" type="primary">NRPD7</name>
</gene>
<dbReference type="InterPro" id="IPR003029">
    <property type="entry name" value="S1_domain"/>
</dbReference>
<dbReference type="GO" id="GO:0005634">
    <property type="term" value="C:nucleus"/>
    <property type="evidence" value="ECO:0007669"/>
    <property type="project" value="UniProtKB-SubCell"/>
</dbReference>
<dbReference type="PANTHER" id="PTHR12709:SF3">
    <property type="entry name" value="DNA-DIRECTED RNA POLYMERASE V SUBUNIT 7"/>
    <property type="match status" value="1"/>
</dbReference>
<evidence type="ECO:0000259" key="6">
    <source>
        <dbReference type="PROSITE" id="PS50126"/>
    </source>
</evidence>
<evidence type="ECO:0000256" key="3">
    <source>
        <dbReference type="ARBA" id="ARBA00022478"/>
    </source>
</evidence>
<evidence type="ECO:0000256" key="4">
    <source>
        <dbReference type="ARBA" id="ARBA00023163"/>
    </source>
</evidence>
<evidence type="ECO:0000313" key="7">
    <source>
        <dbReference type="EMBL" id="AJA90775.1"/>
    </source>
</evidence>
<dbReference type="GO" id="GO:0000428">
    <property type="term" value="C:DNA-directed RNA polymerase complex"/>
    <property type="evidence" value="ECO:0007669"/>
    <property type="project" value="UniProtKB-KW"/>
</dbReference>
<dbReference type="GO" id="GO:0006352">
    <property type="term" value="P:DNA-templated transcription initiation"/>
    <property type="evidence" value="ECO:0007669"/>
    <property type="project" value="InterPro"/>
</dbReference>
<dbReference type="Pfam" id="PF00575">
    <property type="entry name" value="S1"/>
    <property type="match status" value="1"/>
</dbReference>
<comment type="subcellular location">
    <subcellularLocation>
        <location evidence="1">Nucleus</location>
    </subcellularLocation>
</comment>
<proteinExistence type="evidence at transcript level"/>
<evidence type="ECO:0000256" key="5">
    <source>
        <dbReference type="SAM" id="MobiDB-lite"/>
    </source>
</evidence>
<protein>
    <submittedName>
        <fullName evidence="7">DNA-directed RNA polymerase IV seventh largest subunit</fullName>
    </submittedName>
</protein>
<feature type="region of interest" description="Disordered" evidence="5">
    <location>
        <begin position="236"/>
        <end position="305"/>
    </location>
</feature>
<dbReference type="GO" id="GO:0003697">
    <property type="term" value="F:single-stranded DNA binding"/>
    <property type="evidence" value="ECO:0007669"/>
    <property type="project" value="TreeGrafter"/>
</dbReference>
<reference evidence="7" key="1">
    <citation type="journal article" date="2015" name="Mol. Biol. Evol.">
        <title>Ancient Origin and Recent Innovations of RNA Polymerase IV and V.</title>
        <authorList>
            <person name="Huang Y."/>
            <person name="Kendall T."/>
            <person name="Forsythe E.S."/>
            <person name="Dorantes-Acosta A."/>
            <person name="Li S."/>
            <person name="Caballero-Perez J."/>
            <person name="Chen X."/>
            <person name="Arteaga-Vazquez M."/>
            <person name="Beilstein M.A."/>
            <person name="Mosher R.A."/>
        </authorList>
    </citation>
    <scope>NUCLEOTIDE SEQUENCE</scope>
</reference>
<dbReference type="PANTHER" id="PTHR12709">
    <property type="entry name" value="DNA-DIRECTED RNA POLYMERASE II, III"/>
    <property type="match status" value="1"/>
</dbReference>
<dbReference type="InterPro" id="IPR036898">
    <property type="entry name" value="RNA_pol_Rpb7-like_N_sf"/>
</dbReference>
<dbReference type="AlphaFoldDB" id="A0A0C4VYQ8"/>
<dbReference type="SUPFAM" id="SSF88798">
    <property type="entry name" value="N-terminal, heterodimerisation domain of RBP7 (RpoE)"/>
    <property type="match status" value="1"/>
</dbReference>
<dbReference type="Gene3D" id="3.30.1490.120">
    <property type="entry name" value="RNA polymerase Rpb7-like, N-terminal domain"/>
    <property type="match status" value="1"/>
</dbReference>
<accession>A0A0C4VYQ8</accession>
<dbReference type="CDD" id="cd04329">
    <property type="entry name" value="RNAP_II_Rpb7_N"/>
    <property type="match status" value="1"/>
</dbReference>
<dbReference type="InterPro" id="IPR045113">
    <property type="entry name" value="Rpb7-like"/>
</dbReference>
<sequence length="305" mass="34481">MFFEVEMSRNVVISPDKLHTGLLLQRSIILQLLEDVSRVQATEEHGYLVAVTTLESRGEGKIREMTASVVFPVKFKCIVFKPFKNEILEGEVADVMKSGVRVTCGPMTELFLPHQTMKDFDFIPGENPVFIDKQSSKVEKGGKIRFRIIGVKWNEQRRVFQALGSLQGDFLGPIFDAEINRDLDTEVNPDTNAEINHDLDTEVNPDTNAEINPDMVTEINPETNMETNSDMVTEINPETNRETNPDLDTESNPKTNLEINPDLDTEINPVTNMETNPHLDTEVNPKTNPEINPETNHEMNAEKET</sequence>